<dbReference type="AntiFam" id="ANF00149">
    <property type="entry name" value="Shadow ORF (opposite cshA)"/>
</dbReference>
<dbReference type="AlphaFoldDB" id="A0A9P8P041"/>
<name>A0A9P8P041_9ASCO</name>
<proteinExistence type="predicted"/>
<sequence length="279" mass="30770">MNISGLVSSTSSTASAHRVLSGNDSQEVWNLLVGLAQDLNKILHNILVTSVDECSSNTSVSCSSSSTNTVNVVVNVIWQIVIDDVGHVWNVQTSGSNSSGNQNRRSSASEALQSSLSLVLGSVTVNRGSREVLVDQEVRQDVSHLLGFDENQSQSVGHSFFSSCEDIKQTRLLFVIFNVENSLSDVLGSRSNSTHRQEDIVVQKVLGHHLNFLREGGREHQCLSFSWRWHVTTLDDVSDLDLESHVQHSVGLIENKIFDVFERYFASLQKIVQSSWSGD</sequence>
<reference evidence="1" key="2">
    <citation type="submission" date="2021-01" db="EMBL/GenBank/DDBJ databases">
        <authorList>
            <person name="Schikora-Tamarit M.A."/>
        </authorList>
    </citation>
    <scope>NUCLEOTIDE SEQUENCE</scope>
    <source>
        <strain evidence="1">CBS6075</strain>
    </source>
</reference>
<evidence type="ECO:0000313" key="1">
    <source>
        <dbReference type="EMBL" id="KAH3662441.1"/>
    </source>
</evidence>
<dbReference type="EMBL" id="JAEUBE010000378">
    <property type="protein sequence ID" value="KAH3662441.1"/>
    <property type="molecule type" value="Genomic_DNA"/>
</dbReference>
<keyword evidence="2" id="KW-1185">Reference proteome</keyword>
<dbReference type="GeneID" id="70237657"/>
<comment type="caution">
    <text evidence="1">The sequence shown here is derived from an EMBL/GenBank/DDBJ whole genome shotgun (WGS) entry which is preliminary data.</text>
</comment>
<gene>
    <name evidence="1" type="ORF">OGAPHI_005693</name>
</gene>
<protein>
    <submittedName>
        <fullName evidence="1">Uncharacterized protein</fullName>
    </submittedName>
</protein>
<accession>A0A9P8P041</accession>
<organism evidence="1 2">
    <name type="scientific">Ogataea philodendri</name>
    <dbReference type="NCBI Taxonomy" id="1378263"/>
    <lineage>
        <taxon>Eukaryota</taxon>
        <taxon>Fungi</taxon>
        <taxon>Dikarya</taxon>
        <taxon>Ascomycota</taxon>
        <taxon>Saccharomycotina</taxon>
        <taxon>Pichiomycetes</taxon>
        <taxon>Pichiales</taxon>
        <taxon>Pichiaceae</taxon>
        <taxon>Ogataea</taxon>
    </lineage>
</organism>
<dbReference type="Proteomes" id="UP000769157">
    <property type="component" value="Unassembled WGS sequence"/>
</dbReference>
<dbReference type="OrthoDB" id="5145586at2759"/>
<dbReference type="RefSeq" id="XP_046059530.1">
    <property type="nucleotide sequence ID" value="XM_046206901.1"/>
</dbReference>
<reference evidence="1" key="1">
    <citation type="journal article" date="2021" name="Open Biol.">
        <title>Shared evolutionary footprints suggest mitochondrial oxidative damage underlies multiple complex I losses in fungi.</title>
        <authorList>
            <person name="Schikora-Tamarit M.A."/>
            <person name="Marcet-Houben M."/>
            <person name="Nosek J."/>
            <person name="Gabaldon T."/>
        </authorList>
    </citation>
    <scope>NUCLEOTIDE SEQUENCE</scope>
    <source>
        <strain evidence="1">CBS6075</strain>
    </source>
</reference>
<evidence type="ECO:0000313" key="2">
    <source>
        <dbReference type="Proteomes" id="UP000769157"/>
    </source>
</evidence>